<evidence type="ECO:0000256" key="1">
    <source>
        <dbReference type="SAM" id="MobiDB-lite"/>
    </source>
</evidence>
<evidence type="ECO:0000313" key="3">
    <source>
        <dbReference type="Proteomes" id="UP000290288"/>
    </source>
</evidence>
<keyword evidence="3" id="KW-1185">Reference proteome</keyword>
<evidence type="ECO:0000313" key="2">
    <source>
        <dbReference type="EMBL" id="RXW18051.1"/>
    </source>
</evidence>
<feature type="compositionally biased region" description="Basic and acidic residues" evidence="1">
    <location>
        <begin position="33"/>
        <end position="48"/>
    </location>
</feature>
<proteinExistence type="predicted"/>
<comment type="caution">
    <text evidence="2">The sequence shown here is derived from an EMBL/GenBank/DDBJ whole genome shotgun (WGS) entry which is preliminary data.</text>
</comment>
<name>A0A4Q2DG82_9AGAR</name>
<organism evidence="2 3">
    <name type="scientific">Candolleomyces aberdarensis</name>
    <dbReference type="NCBI Taxonomy" id="2316362"/>
    <lineage>
        <taxon>Eukaryota</taxon>
        <taxon>Fungi</taxon>
        <taxon>Dikarya</taxon>
        <taxon>Basidiomycota</taxon>
        <taxon>Agaricomycotina</taxon>
        <taxon>Agaricomycetes</taxon>
        <taxon>Agaricomycetidae</taxon>
        <taxon>Agaricales</taxon>
        <taxon>Agaricineae</taxon>
        <taxon>Psathyrellaceae</taxon>
        <taxon>Candolleomyces</taxon>
    </lineage>
</organism>
<gene>
    <name evidence="2" type="ORF">EST38_g7805</name>
</gene>
<reference evidence="2 3" key="1">
    <citation type="submission" date="2019-01" db="EMBL/GenBank/DDBJ databases">
        <title>Draft genome sequence of Psathyrella aberdarensis IHI B618.</title>
        <authorList>
            <person name="Buettner E."/>
            <person name="Kellner H."/>
        </authorList>
    </citation>
    <scope>NUCLEOTIDE SEQUENCE [LARGE SCALE GENOMIC DNA]</scope>
    <source>
        <strain evidence="2 3">IHI B618</strain>
    </source>
</reference>
<protein>
    <submittedName>
        <fullName evidence="2">Uncharacterized protein</fullName>
    </submittedName>
</protein>
<dbReference type="OrthoDB" id="10320548at2759"/>
<dbReference type="EMBL" id="SDEE01000294">
    <property type="protein sequence ID" value="RXW18051.1"/>
    <property type="molecule type" value="Genomic_DNA"/>
</dbReference>
<sequence length="333" mass="37269">MNPLTISAWKDMCSHTNEQLLLRAQRSHPSTGPEERDITDPEFRRGLERPGTPPLRAFPSIIPRARWNPPGNACVISTFRVQCAVIADNPYDPSLYIVNEVGYVDTEHLEESTEGSDIDSEDARTLVDSENTHTFVDSENAHTFVDSENAHTFVDSEQHHEGASLFCNARFTAFVKAVFRIVGRADVDQAQTGCEEEIDLNPKVVDEQPTGLENMSVKVDLQADEKKHGYSFEAVSESKVDSVADYWKESQVSRFFDEKNKVLIWVMKDQGVRLHFENGLVLDLPAAIVPIVRIPTASGFTLVYDVAEGKPLDSKCQGWEGVETVKERNTLTT</sequence>
<accession>A0A4Q2DG82</accession>
<feature type="region of interest" description="Disordered" evidence="1">
    <location>
        <begin position="24"/>
        <end position="55"/>
    </location>
</feature>
<dbReference type="Proteomes" id="UP000290288">
    <property type="component" value="Unassembled WGS sequence"/>
</dbReference>
<dbReference type="AlphaFoldDB" id="A0A4Q2DG82"/>